<dbReference type="InterPro" id="IPR050570">
    <property type="entry name" value="Cell_wall_metabolism_enzyme"/>
</dbReference>
<feature type="domain" description="M23ase beta-sheet core" evidence="1">
    <location>
        <begin position="65"/>
        <end position="159"/>
    </location>
</feature>
<evidence type="ECO:0008006" key="6">
    <source>
        <dbReference type="Google" id="ProtNLM"/>
    </source>
</evidence>
<dbReference type="InterPro" id="IPR003137">
    <property type="entry name" value="PA_domain"/>
</dbReference>
<feature type="domain" description="PA" evidence="2">
    <location>
        <begin position="222"/>
        <end position="303"/>
    </location>
</feature>
<dbReference type="Gene3D" id="2.70.70.10">
    <property type="entry name" value="Glucose Permease (Domain IIA)"/>
    <property type="match status" value="1"/>
</dbReference>
<dbReference type="Gene3D" id="3.50.30.30">
    <property type="match status" value="1"/>
</dbReference>
<proteinExistence type="predicted"/>
<dbReference type="PANTHER" id="PTHR21666">
    <property type="entry name" value="PEPTIDASE-RELATED"/>
    <property type="match status" value="1"/>
</dbReference>
<sequence length="396" mass="43315">MASRAWEGPAPSPPDEDSRSLSAAWRLPFLQPRVVCGLIRRADIGCCVQGNHGASSHHGELRFAFDWAMPVGTPVLAAREGVVAAVCDHFRAHGRRVEDKAKANYVAVRHSDGLYSRYYHLKHGGARVALGERVEQGQLIALSGNTGFSGGPHLHFDVTDRLPTDLAKLSLMVAEAEGEATAEAWECNVAGFSGDLPEPGASIRARAVWAEPRNAREPALRNAAEALGACVLIERCADVDFWDKVRRSEAAGAAMAIVVNNEPCEVLHIMAVPKRLREESHGTQLPRVAIPAIMISRAAGLAIGEMAARSQGNAFLDLRRTDHCPKQLERSDGSISPYAPLTQPVRFMWRGHPEGYLPMEGKFAPKGVNEPDAEARHTKLPYSKRLWRQRFVRGKL</sequence>
<organism evidence="3 5">
    <name type="scientific">Prymnesium parvum</name>
    <name type="common">Toxic golden alga</name>
    <dbReference type="NCBI Taxonomy" id="97485"/>
    <lineage>
        <taxon>Eukaryota</taxon>
        <taxon>Haptista</taxon>
        <taxon>Haptophyta</taxon>
        <taxon>Prymnesiophyceae</taxon>
        <taxon>Prymnesiales</taxon>
        <taxon>Prymnesiaceae</taxon>
        <taxon>Prymnesium</taxon>
    </lineage>
</organism>
<dbReference type="Proteomes" id="UP001515480">
    <property type="component" value="Unassembled WGS sequence"/>
</dbReference>
<dbReference type="InterPro" id="IPR016047">
    <property type="entry name" value="M23ase_b-sheet_dom"/>
</dbReference>
<dbReference type="AlphaFoldDB" id="A0AB34IDT6"/>
<protein>
    <recommendedName>
        <fullName evidence="6">Peptidase M23 domain-containing protein</fullName>
    </recommendedName>
</protein>
<reference evidence="3 5" key="1">
    <citation type="journal article" date="2024" name="Science">
        <title>Giant polyketide synthase enzymes in the biosynthesis of giant marine polyether toxins.</title>
        <authorList>
            <person name="Fallon T.R."/>
            <person name="Shende V.V."/>
            <person name="Wierzbicki I.H."/>
            <person name="Pendleton A.L."/>
            <person name="Watervoot N.F."/>
            <person name="Auber R.P."/>
            <person name="Gonzalez D.J."/>
            <person name="Wisecaver J.H."/>
            <person name="Moore B.S."/>
        </authorList>
    </citation>
    <scope>NUCLEOTIDE SEQUENCE [LARGE SCALE GENOMIC DNA]</scope>
    <source>
        <strain evidence="3 5">12B1</strain>
    </source>
</reference>
<evidence type="ECO:0000313" key="5">
    <source>
        <dbReference type="Proteomes" id="UP001515480"/>
    </source>
</evidence>
<dbReference type="Pfam" id="PF02225">
    <property type="entry name" value="PA"/>
    <property type="match status" value="1"/>
</dbReference>
<dbReference type="EMBL" id="JBGBPQ010000028">
    <property type="protein sequence ID" value="KAL1496891.1"/>
    <property type="molecule type" value="Genomic_DNA"/>
</dbReference>
<dbReference type="Pfam" id="PF01551">
    <property type="entry name" value="Peptidase_M23"/>
    <property type="match status" value="1"/>
</dbReference>
<dbReference type="PANTHER" id="PTHR21666:SF270">
    <property type="entry name" value="MUREIN HYDROLASE ACTIVATOR ENVC"/>
    <property type="match status" value="1"/>
</dbReference>
<evidence type="ECO:0000259" key="1">
    <source>
        <dbReference type="Pfam" id="PF01551"/>
    </source>
</evidence>
<gene>
    <name evidence="4" type="ORF">AB1Y20_001389</name>
    <name evidence="3" type="ORF">AB1Y20_014471</name>
</gene>
<name>A0AB34IDT6_PRYPA</name>
<accession>A0AB34IDT6</accession>
<comment type="caution">
    <text evidence="3">The sequence shown here is derived from an EMBL/GenBank/DDBJ whole genome shotgun (WGS) entry which is preliminary data.</text>
</comment>
<dbReference type="SUPFAM" id="SSF51261">
    <property type="entry name" value="Duplicated hybrid motif"/>
    <property type="match status" value="1"/>
</dbReference>
<dbReference type="EMBL" id="JBGBPQ010000001">
    <property type="protein sequence ID" value="KAL1530487.1"/>
    <property type="molecule type" value="Genomic_DNA"/>
</dbReference>
<evidence type="ECO:0000313" key="3">
    <source>
        <dbReference type="EMBL" id="KAL1496891.1"/>
    </source>
</evidence>
<keyword evidence="5" id="KW-1185">Reference proteome</keyword>
<dbReference type="GO" id="GO:0004222">
    <property type="term" value="F:metalloendopeptidase activity"/>
    <property type="evidence" value="ECO:0007669"/>
    <property type="project" value="TreeGrafter"/>
</dbReference>
<evidence type="ECO:0000259" key="2">
    <source>
        <dbReference type="Pfam" id="PF02225"/>
    </source>
</evidence>
<evidence type="ECO:0000313" key="4">
    <source>
        <dbReference type="EMBL" id="KAL1530487.1"/>
    </source>
</evidence>
<dbReference type="InterPro" id="IPR011055">
    <property type="entry name" value="Dup_hybrid_motif"/>
</dbReference>
<dbReference type="CDD" id="cd12797">
    <property type="entry name" value="M23_peptidase"/>
    <property type="match status" value="1"/>
</dbReference>